<feature type="domain" description="Glutamine amidotransferase type-2" evidence="8">
    <location>
        <begin position="2"/>
        <end position="224"/>
    </location>
</feature>
<dbReference type="InterPro" id="IPR035490">
    <property type="entry name" value="GlmS/FrlB_SIS"/>
</dbReference>
<evidence type="ECO:0000256" key="6">
    <source>
        <dbReference type="ARBA" id="ARBA00022737"/>
    </source>
</evidence>
<dbReference type="EC" id="2.6.1.16" evidence="2"/>
<dbReference type="CDD" id="cd00714">
    <property type="entry name" value="GFAT"/>
    <property type="match status" value="1"/>
</dbReference>
<dbReference type="InterPro" id="IPR047084">
    <property type="entry name" value="GFAT_N"/>
</dbReference>
<evidence type="ECO:0000259" key="9">
    <source>
        <dbReference type="PROSITE" id="PS51464"/>
    </source>
</evidence>
<feature type="domain" description="SIS" evidence="9">
    <location>
        <begin position="293"/>
        <end position="433"/>
    </location>
</feature>
<dbReference type="PROSITE" id="PS51278">
    <property type="entry name" value="GATASE_TYPE_2"/>
    <property type="match status" value="1"/>
</dbReference>
<dbReference type="AlphaFoldDB" id="A0A6C0KIX8"/>
<evidence type="ECO:0000256" key="7">
    <source>
        <dbReference type="ARBA" id="ARBA00022962"/>
    </source>
</evidence>
<dbReference type="GO" id="GO:0006002">
    <property type="term" value="P:fructose 6-phosphate metabolic process"/>
    <property type="evidence" value="ECO:0007669"/>
    <property type="project" value="TreeGrafter"/>
</dbReference>
<dbReference type="EMBL" id="MN740887">
    <property type="protein sequence ID" value="QHU16640.1"/>
    <property type="molecule type" value="Genomic_DNA"/>
</dbReference>
<dbReference type="SUPFAM" id="SSF53697">
    <property type="entry name" value="SIS domain"/>
    <property type="match status" value="1"/>
</dbReference>
<accession>A0A6C0KIX8</accession>
<dbReference type="FunFam" id="3.40.50.10490:FF:000036">
    <property type="entry name" value="Glutamine-fructose-6-phosphate transaminase (Isomerizing), variant"/>
    <property type="match status" value="1"/>
</dbReference>
<dbReference type="NCBIfam" id="TIGR01135">
    <property type="entry name" value="glmS"/>
    <property type="match status" value="1"/>
</dbReference>
<comment type="catalytic activity">
    <reaction evidence="1">
        <text>D-fructose 6-phosphate + L-glutamine = D-glucosamine 6-phosphate + L-glutamate</text>
        <dbReference type="Rhea" id="RHEA:13237"/>
        <dbReference type="ChEBI" id="CHEBI:29985"/>
        <dbReference type="ChEBI" id="CHEBI:58359"/>
        <dbReference type="ChEBI" id="CHEBI:58725"/>
        <dbReference type="ChEBI" id="CHEBI:61527"/>
        <dbReference type="EC" id="2.6.1.16"/>
    </reaction>
</comment>
<organism evidence="10">
    <name type="scientific">viral metagenome</name>
    <dbReference type="NCBI Taxonomy" id="1070528"/>
    <lineage>
        <taxon>unclassified sequences</taxon>
        <taxon>metagenomes</taxon>
        <taxon>organismal metagenomes</taxon>
    </lineage>
</organism>
<feature type="domain" description="SIS" evidence="9">
    <location>
        <begin position="465"/>
        <end position="596"/>
    </location>
</feature>
<dbReference type="CDD" id="cd05008">
    <property type="entry name" value="SIS_GlmS_GlmD_1"/>
    <property type="match status" value="1"/>
</dbReference>
<dbReference type="NCBIfam" id="NF001484">
    <property type="entry name" value="PRK00331.1"/>
    <property type="match status" value="1"/>
</dbReference>
<evidence type="ECO:0000259" key="8">
    <source>
        <dbReference type="PROSITE" id="PS51278"/>
    </source>
</evidence>
<dbReference type="InterPro" id="IPR029055">
    <property type="entry name" value="Ntn_hydrolases_N"/>
</dbReference>
<evidence type="ECO:0000313" key="10">
    <source>
        <dbReference type="EMBL" id="QHU16640.1"/>
    </source>
</evidence>
<keyword evidence="4" id="KW-0032">Aminotransferase</keyword>
<dbReference type="InterPro" id="IPR046348">
    <property type="entry name" value="SIS_dom_sf"/>
</dbReference>
<dbReference type="Gene3D" id="3.60.20.10">
    <property type="entry name" value="Glutamine Phosphoribosylpyrophosphate, subunit 1, domain 1"/>
    <property type="match status" value="1"/>
</dbReference>
<keyword evidence="5" id="KW-0808">Transferase</keyword>
<dbReference type="PANTHER" id="PTHR10937:SF0">
    <property type="entry name" value="GLUTAMINE--FRUCTOSE-6-PHOSPHATE TRANSAMINASE (ISOMERIZING)"/>
    <property type="match status" value="1"/>
</dbReference>
<keyword evidence="6" id="KW-0677">Repeat</keyword>
<evidence type="ECO:0000256" key="1">
    <source>
        <dbReference type="ARBA" id="ARBA00001031"/>
    </source>
</evidence>
<dbReference type="PROSITE" id="PS51464">
    <property type="entry name" value="SIS"/>
    <property type="match status" value="2"/>
</dbReference>
<dbReference type="InterPro" id="IPR035466">
    <property type="entry name" value="GlmS/AgaS_SIS"/>
</dbReference>
<dbReference type="Pfam" id="PF13522">
    <property type="entry name" value="GATase_6"/>
    <property type="match status" value="1"/>
</dbReference>
<dbReference type="PANTHER" id="PTHR10937">
    <property type="entry name" value="GLUCOSAMINE--FRUCTOSE-6-PHOSPHATE AMINOTRANSFERASE, ISOMERIZING"/>
    <property type="match status" value="1"/>
</dbReference>
<protein>
    <recommendedName>
        <fullName evidence="3">Glutamine--fructose-6-phosphate aminotransferase [isomerizing]</fullName>
        <ecNumber evidence="2">2.6.1.16</ecNumber>
    </recommendedName>
</protein>
<dbReference type="InterPro" id="IPR005855">
    <property type="entry name" value="GFAT"/>
</dbReference>
<sequence>MCGIIGYLGNDEHKEYILSGLRLLQNRGYDSVGISCISNGELHTTKFASKTTCDALDQLEESVYNQNISSNCAIGHTRWATHGGKTDNNAHPHHDNSNKIALVHNGIIENFQEIKTKLLEKGYIFKSQTDTEIIAVLIGYYIDNGESIQQAIQKTIEELIGTWALAIIHADFPNKIWITRNGSPLLLGMEEEFIMIASEQIAFGNYIKKYIVLDNHDLIEITKEERTITYNKNIHRYAIKNKANQHIELKPANYKHWMLKEIMEQPDCVIRAMNNGGRIENNVSVKLGGLDTNKSRLLEINHLILLGCGTSLHAGLWSLDIFKTLDIFDTVVAYDGAEFQIKDIPKKGTVGVILLSQSGETKDLHRCIQIAKEYDLISIGVVNVVDSMIARETNCGVYLNAGREVGVASTKSFTNQCVILAMIAIWFSQNRGTCIERRKQIINDLRNLPFHIQNVLNKEENLSVFIDFFINNHTCFILGKGKNEAVAKEGALKIKEISYIHAEGFSSSSLKHGPFALIEQDLPIIILDVDEENREKNKNAFQEVSARDAVVVRISDSEGELKVDKNSTFGGIVANVYIQLLSYLISIQKGYNPDFPKNLAKVVTVE</sequence>
<dbReference type="SUPFAM" id="SSF56235">
    <property type="entry name" value="N-terminal nucleophile aminohydrolases (Ntn hydrolases)"/>
    <property type="match status" value="1"/>
</dbReference>
<dbReference type="GO" id="GO:0097367">
    <property type="term" value="F:carbohydrate derivative binding"/>
    <property type="evidence" value="ECO:0007669"/>
    <property type="project" value="InterPro"/>
</dbReference>
<evidence type="ECO:0000256" key="3">
    <source>
        <dbReference type="ARBA" id="ARBA00016090"/>
    </source>
</evidence>
<dbReference type="InterPro" id="IPR017932">
    <property type="entry name" value="GATase_2_dom"/>
</dbReference>
<evidence type="ECO:0000256" key="5">
    <source>
        <dbReference type="ARBA" id="ARBA00022679"/>
    </source>
</evidence>
<dbReference type="Gene3D" id="3.40.50.10490">
    <property type="entry name" value="Glucose-6-phosphate isomerase like protein, domain 1"/>
    <property type="match status" value="2"/>
</dbReference>
<dbReference type="GO" id="GO:0006487">
    <property type="term" value="P:protein N-linked glycosylation"/>
    <property type="evidence" value="ECO:0007669"/>
    <property type="project" value="TreeGrafter"/>
</dbReference>
<proteinExistence type="predicted"/>
<evidence type="ECO:0000256" key="2">
    <source>
        <dbReference type="ARBA" id="ARBA00012916"/>
    </source>
</evidence>
<keyword evidence="7" id="KW-0315">Glutamine amidotransferase</keyword>
<reference evidence="10" key="1">
    <citation type="journal article" date="2020" name="Nature">
        <title>Giant virus diversity and host interactions through global metagenomics.</title>
        <authorList>
            <person name="Schulz F."/>
            <person name="Roux S."/>
            <person name="Paez-Espino D."/>
            <person name="Jungbluth S."/>
            <person name="Walsh D.A."/>
            <person name="Denef V.J."/>
            <person name="McMahon K.D."/>
            <person name="Konstantinidis K.T."/>
            <person name="Eloe-Fadrosh E.A."/>
            <person name="Kyrpides N.C."/>
            <person name="Woyke T."/>
        </authorList>
    </citation>
    <scope>NUCLEOTIDE SEQUENCE</scope>
    <source>
        <strain evidence="10">GVMAG-S-3300012000-53</strain>
    </source>
</reference>
<name>A0A6C0KIX8_9ZZZZ</name>
<dbReference type="Pfam" id="PF01380">
    <property type="entry name" value="SIS"/>
    <property type="match status" value="2"/>
</dbReference>
<dbReference type="GO" id="GO:0006047">
    <property type="term" value="P:UDP-N-acetylglucosamine metabolic process"/>
    <property type="evidence" value="ECO:0007669"/>
    <property type="project" value="TreeGrafter"/>
</dbReference>
<dbReference type="InterPro" id="IPR001347">
    <property type="entry name" value="SIS_dom"/>
</dbReference>
<dbReference type="GO" id="GO:0004360">
    <property type="term" value="F:glutamine-fructose-6-phosphate transaminase (isomerizing) activity"/>
    <property type="evidence" value="ECO:0007669"/>
    <property type="project" value="UniProtKB-EC"/>
</dbReference>
<dbReference type="FunFam" id="3.60.20.10:FF:000006">
    <property type="entry name" value="Glutamine--fructose-6-phosphate aminotransferase [isomerizing]"/>
    <property type="match status" value="1"/>
</dbReference>
<evidence type="ECO:0000256" key="4">
    <source>
        <dbReference type="ARBA" id="ARBA00022576"/>
    </source>
</evidence>
<dbReference type="CDD" id="cd05009">
    <property type="entry name" value="SIS_GlmS_GlmD_2"/>
    <property type="match status" value="1"/>
</dbReference>